<evidence type="ECO:0000256" key="7">
    <source>
        <dbReference type="SAM" id="MobiDB-lite"/>
    </source>
</evidence>
<dbReference type="PROSITE" id="PS01271">
    <property type="entry name" value="NA_SULFATE"/>
    <property type="match status" value="1"/>
</dbReference>
<dbReference type="InterPro" id="IPR006037">
    <property type="entry name" value="RCK_C"/>
</dbReference>
<feature type="transmembrane region" description="Helical" evidence="8">
    <location>
        <begin position="5"/>
        <end position="21"/>
    </location>
</feature>
<feature type="transmembrane region" description="Helical" evidence="8">
    <location>
        <begin position="600"/>
        <end position="620"/>
    </location>
</feature>
<gene>
    <name evidence="10" type="ORF">KPL81_10900</name>
</gene>
<accession>A0ABS6ZNK5</accession>
<feature type="compositionally biased region" description="Acidic residues" evidence="7">
    <location>
        <begin position="296"/>
        <end position="306"/>
    </location>
</feature>
<evidence type="ECO:0000256" key="8">
    <source>
        <dbReference type="SAM" id="Phobius"/>
    </source>
</evidence>
<evidence type="ECO:0000313" key="11">
    <source>
        <dbReference type="Proteomes" id="UP000769617"/>
    </source>
</evidence>
<comment type="caution">
    <text evidence="10">The sequence shown here is derived from an EMBL/GenBank/DDBJ whole genome shotgun (WGS) entry which is preliminary data.</text>
</comment>
<reference evidence="10 11" key="1">
    <citation type="submission" date="2021-07" db="EMBL/GenBank/DDBJ databases">
        <authorList>
            <person name="So Y."/>
        </authorList>
    </citation>
    <scope>NUCLEOTIDE SEQUENCE [LARGE SCALE GENOMIC DNA]</scope>
    <source>
        <strain evidence="10 11">Y3S6</strain>
    </source>
</reference>
<dbReference type="EMBL" id="JAHYCA010000003">
    <property type="protein sequence ID" value="MBW6391661.1"/>
    <property type="molecule type" value="Genomic_DNA"/>
</dbReference>
<dbReference type="InterPro" id="IPR036721">
    <property type="entry name" value="RCK_C_sf"/>
</dbReference>
<feature type="compositionally biased region" description="Polar residues" evidence="7">
    <location>
        <begin position="320"/>
        <end position="335"/>
    </location>
</feature>
<feature type="transmembrane region" description="Helical" evidence="8">
    <location>
        <begin position="171"/>
        <end position="196"/>
    </location>
</feature>
<feature type="transmembrane region" description="Helical" evidence="8">
    <location>
        <begin position="429"/>
        <end position="446"/>
    </location>
</feature>
<evidence type="ECO:0000256" key="5">
    <source>
        <dbReference type="ARBA" id="ARBA00022989"/>
    </source>
</evidence>
<keyword evidence="6 8" id="KW-0472">Membrane</keyword>
<feature type="region of interest" description="Disordered" evidence="7">
    <location>
        <begin position="295"/>
        <end position="335"/>
    </location>
</feature>
<keyword evidence="3 8" id="KW-0812">Transmembrane</keyword>
<evidence type="ECO:0000313" key="10">
    <source>
        <dbReference type="EMBL" id="MBW6391661.1"/>
    </source>
</evidence>
<keyword evidence="11" id="KW-1185">Reference proteome</keyword>
<organism evidence="10 11">
    <name type="scientific">Billgrantia antri</name>
    <dbReference type="NCBI Taxonomy" id="2846777"/>
    <lineage>
        <taxon>Bacteria</taxon>
        <taxon>Pseudomonadati</taxon>
        <taxon>Pseudomonadota</taxon>
        <taxon>Gammaproteobacteria</taxon>
        <taxon>Oceanospirillales</taxon>
        <taxon>Halomonadaceae</taxon>
        <taxon>Billgrantia</taxon>
    </lineage>
</organism>
<evidence type="ECO:0000256" key="6">
    <source>
        <dbReference type="ARBA" id="ARBA00023136"/>
    </source>
</evidence>
<proteinExistence type="predicted"/>
<dbReference type="Proteomes" id="UP000769617">
    <property type="component" value="Unassembled WGS sequence"/>
</dbReference>
<dbReference type="Pfam" id="PF02080">
    <property type="entry name" value="TrkA_C"/>
    <property type="match status" value="1"/>
</dbReference>
<dbReference type="RefSeq" id="WP_219792014.1">
    <property type="nucleotide sequence ID" value="NZ_JAHYCA010000003.1"/>
</dbReference>
<dbReference type="PANTHER" id="PTHR43652">
    <property type="entry name" value="BASIC AMINO ACID ANTIPORTER YFCC-RELATED"/>
    <property type="match status" value="1"/>
</dbReference>
<feature type="transmembrane region" description="Helical" evidence="8">
    <location>
        <begin position="452"/>
        <end position="470"/>
    </location>
</feature>
<feature type="domain" description="RCK C-terminal" evidence="9">
    <location>
        <begin position="330"/>
        <end position="415"/>
    </location>
</feature>
<evidence type="ECO:0000256" key="3">
    <source>
        <dbReference type="ARBA" id="ARBA00022692"/>
    </source>
</evidence>
<evidence type="ECO:0000256" key="2">
    <source>
        <dbReference type="ARBA" id="ARBA00022448"/>
    </source>
</evidence>
<feature type="transmembrane region" description="Helical" evidence="8">
    <location>
        <begin position="89"/>
        <end position="120"/>
    </location>
</feature>
<dbReference type="Gene3D" id="3.30.70.1450">
    <property type="entry name" value="Regulator of K+ conductance, C-terminal domain"/>
    <property type="match status" value="2"/>
</dbReference>
<name>A0ABS6ZNK5_9GAMM</name>
<dbReference type="Pfam" id="PF03600">
    <property type="entry name" value="CitMHS"/>
    <property type="match status" value="1"/>
</dbReference>
<feature type="transmembrane region" description="Helical" evidence="8">
    <location>
        <begin position="511"/>
        <end position="531"/>
    </location>
</feature>
<feature type="domain" description="RCK C-terminal" evidence="9">
    <location>
        <begin position="204"/>
        <end position="290"/>
    </location>
</feature>
<comment type="subcellular location">
    <subcellularLocation>
        <location evidence="1">Membrane</location>
        <topology evidence="1">Multi-pass membrane protein</topology>
    </subcellularLocation>
</comment>
<keyword evidence="4" id="KW-0677">Repeat</keyword>
<protein>
    <submittedName>
        <fullName evidence="10">Anion permease</fullName>
    </submittedName>
</protein>
<dbReference type="PROSITE" id="PS51202">
    <property type="entry name" value="RCK_C"/>
    <property type="match status" value="2"/>
</dbReference>
<evidence type="ECO:0000256" key="4">
    <source>
        <dbReference type="ARBA" id="ARBA00022737"/>
    </source>
</evidence>
<dbReference type="InterPro" id="IPR051679">
    <property type="entry name" value="DASS-Related_Transporters"/>
</dbReference>
<dbReference type="InterPro" id="IPR004680">
    <property type="entry name" value="Cit_transptr-like_dom"/>
</dbReference>
<feature type="transmembrane region" description="Helical" evidence="8">
    <location>
        <begin position="132"/>
        <end position="151"/>
    </location>
</feature>
<dbReference type="InterPro" id="IPR031312">
    <property type="entry name" value="Na/sul_symport_CS"/>
</dbReference>
<evidence type="ECO:0000256" key="1">
    <source>
        <dbReference type="ARBA" id="ARBA00004141"/>
    </source>
</evidence>
<dbReference type="PANTHER" id="PTHR43652:SF2">
    <property type="entry name" value="BASIC AMINO ACID ANTIPORTER YFCC-RELATED"/>
    <property type="match status" value="1"/>
</dbReference>
<feature type="transmembrane region" description="Helical" evidence="8">
    <location>
        <begin position="482"/>
        <end position="505"/>
    </location>
</feature>
<sequence>MADHTLVFIVLGLTLAAFVWGRFRYDLVALSALLACVILGLVPGEEAFHGFGHPAVITVAAVLVLSRGFERSGVVDVIAEQVLKIGDRLFLQLVALTTTVVVLSGFMNNVGALALLLPVAMRLAREHDTSPSLLLMPLAFGSLLGGLMTLIGTPPNIIIASYRGSVTGETFGMFSFFPVGASVALAGLAFIVLLGWRLVPRRAGNASTEAMFDITHYLVEARVGAESKALGWTLRELHHELEEPVPVLAVLREERRYAGHAFLGVLKEDDVLLVEAGPEEMKLLEDKAGLQVGLDPQEESEEEAPVQDEGGQLERDADHQQQQVEKGTPRKTNGFDTEGLELVEAVVRNDSVMVNRTVTQLRLHNQYGMHLVAVARDGSRLRQRLRDIRFQPGDVLLLQGGESNLSDSLATLGCLPLARRNISLGQPRMLLVSIAIFALAICAMLFDLLPNAIALALAAVVSLLVGVLPLREGYQAVDGPVIVLLAAMIPVGTALETSGGAALVAESLLRLGGTWPVVSILVLLFVTTMMLSDVINNAAAAVLMAPIAVSLANGFEASVDPFLMAVAVSASCAFLTPIGHQSNTLVMGPGGYRFGDYWKMGLPLEMVVMAVAIPMILLVWPL</sequence>
<evidence type="ECO:0000259" key="9">
    <source>
        <dbReference type="PROSITE" id="PS51202"/>
    </source>
</evidence>
<dbReference type="SUPFAM" id="SSF116726">
    <property type="entry name" value="TrkA C-terminal domain-like"/>
    <property type="match status" value="2"/>
</dbReference>
<keyword evidence="2" id="KW-0813">Transport</keyword>
<feature type="transmembrane region" description="Helical" evidence="8">
    <location>
        <begin position="27"/>
        <end position="44"/>
    </location>
</feature>
<keyword evidence="5 8" id="KW-1133">Transmembrane helix</keyword>